<dbReference type="EMBL" id="CAJNRE010018250">
    <property type="protein sequence ID" value="CAF2163040.1"/>
    <property type="molecule type" value="Genomic_DNA"/>
</dbReference>
<sequence length="340" mass="37908">MSTTSSDALLIAYLTNVLAQINFYFGMFIFTFGIVGNILNILILSQRPLRTNSCAIIFFGSSTAGIIAIVSGLVSRVLSGVTTDLSATVSWICKVRAFILLASRAATFWLIMFASVDRWLLSSMNALRRQMSSMKNSLRGIGIITIILTIIHSQIFYCYGTNLAGTPLKCYTKNISCRLMNDLTFAIITILVPLIFIILFGLMTISNMRLARSRVEPAAVTMANVTIQNISTRNRSKKIDQRLFRMLFVQSVCLGLFTLPLAIQRLYATLTINIPKSVLQTTIENFIYQVALINTFLAVGMPFYVNIFAGGSVYRKGLFSLKEQIVRKLICTEHLPQNTQ</sequence>
<evidence type="ECO:0000259" key="9">
    <source>
        <dbReference type="PROSITE" id="PS50262"/>
    </source>
</evidence>
<dbReference type="AlphaFoldDB" id="A0A815J1E6"/>
<feature type="transmembrane region" description="Helical" evidence="8">
    <location>
        <begin position="243"/>
        <end position="266"/>
    </location>
</feature>
<dbReference type="Gene3D" id="1.20.1070.10">
    <property type="entry name" value="Rhodopsin 7-helix transmembrane proteins"/>
    <property type="match status" value="1"/>
</dbReference>
<dbReference type="EMBL" id="CAJNOV010002206">
    <property type="protein sequence ID" value="CAF1092226.1"/>
    <property type="molecule type" value="Genomic_DNA"/>
</dbReference>
<evidence type="ECO:0000256" key="7">
    <source>
        <dbReference type="ARBA" id="ARBA00023224"/>
    </source>
</evidence>
<feature type="transmembrane region" description="Helical" evidence="8">
    <location>
        <begin position="23"/>
        <end position="43"/>
    </location>
</feature>
<evidence type="ECO:0000313" key="10">
    <source>
        <dbReference type="EMBL" id="CAF1092226.1"/>
    </source>
</evidence>
<evidence type="ECO:0000256" key="1">
    <source>
        <dbReference type="ARBA" id="ARBA00004141"/>
    </source>
</evidence>
<dbReference type="PROSITE" id="PS50262">
    <property type="entry name" value="G_PROTEIN_RECEP_F1_2"/>
    <property type="match status" value="1"/>
</dbReference>
<feature type="transmembrane region" description="Helical" evidence="8">
    <location>
        <begin position="183"/>
        <end position="205"/>
    </location>
</feature>
<evidence type="ECO:0000256" key="6">
    <source>
        <dbReference type="ARBA" id="ARBA00023170"/>
    </source>
</evidence>
<dbReference type="Proteomes" id="UP000663855">
    <property type="component" value="Unassembled WGS sequence"/>
</dbReference>
<evidence type="ECO:0000313" key="15">
    <source>
        <dbReference type="EMBL" id="CAF3965617.1"/>
    </source>
</evidence>
<comment type="subcellular location">
    <subcellularLocation>
        <location evidence="1">Membrane</location>
        <topology evidence="1">Multi-pass membrane protein</topology>
    </subcellularLocation>
</comment>
<evidence type="ECO:0000256" key="2">
    <source>
        <dbReference type="ARBA" id="ARBA00022692"/>
    </source>
</evidence>
<dbReference type="EMBL" id="CAJOBH010000487">
    <property type="protein sequence ID" value="CAF3796070.1"/>
    <property type="molecule type" value="Genomic_DNA"/>
</dbReference>
<name>A0A815J1E6_9BILA</name>
<keyword evidence="7" id="KW-0807">Transducer</keyword>
<feature type="domain" description="G-protein coupled receptors family 1 profile" evidence="9">
    <location>
        <begin position="36"/>
        <end position="305"/>
    </location>
</feature>
<dbReference type="EMBL" id="CAJOBI010003353">
    <property type="protein sequence ID" value="CAF3965617.1"/>
    <property type="molecule type" value="Genomic_DNA"/>
</dbReference>
<keyword evidence="4" id="KW-0297">G-protein coupled receptor</keyword>
<dbReference type="Proteomes" id="UP000681967">
    <property type="component" value="Unassembled WGS sequence"/>
</dbReference>
<organism evidence="11 16">
    <name type="scientific">Rotaria magnacalcarata</name>
    <dbReference type="NCBI Taxonomy" id="392030"/>
    <lineage>
        <taxon>Eukaryota</taxon>
        <taxon>Metazoa</taxon>
        <taxon>Spiralia</taxon>
        <taxon>Gnathifera</taxon>
        <taxon>Rotifera</taxon>
        <taxon>Eurotatoria</taxon>
        <taxon>Bdelloidea</taxon>
        <taxon>Philodinida</taxon>
        <taxon>Philodinidae</taxon>
        <taxon>Rotaria</taxon>
    </lineage>
</organism>
<dbReference type="PANTHER" id="PTHR24243:SF230">
    <property type="entry name" value="G-PROTEIN COUPLED RECEPTORS FAMILY 1 PROFILE DOMAIN-CONTAINING PROTEIN"/>
    <property type="match status" value="1"/>
</dbReference>
<evidence type="ECO:0000256" key="4">
    <source>
        <dbReference type="ARBA" id="ARBA00023040"/>
    </source>
</evidence>
<feature type="transmembrane region" description="Helical" evidence="8">
    <location>
        <begin position="286"/>
        <end position="309"/>
    </location>
</feature>
<keyword evidence="3 8" id="KW-1133">Transmembrane helix</keyword>
<evidence type="ECO:0000313" key="14">
    <source>
        <dbReference type="EMBL" id="CAF3959818.1"/>
    </source>
</evidence>
<dbReference type="OrthoDB" id="10034956at2759"/>
<dbReference type="Proteomes" id="UP000676336">
    <property type="component" value="Unassembled WGS sequence"/>
</dbReference>
<evidence type="ECO:0000313" key="12">
    <source>
        <dbReference type="EMBL" id="CAF2163040.1"/>
    </source>
</evidence>
<feature type="transmembrane region" description="Helical" evidence="8">
    <location>
        <begin position="55"/>
        <end position="75"/>
    </location>
</feature>
<evidence type="ECO:0000256" key="8">
    <source>
        <dbReference type="SAM" id="Phobius"/>
    </source>
</evidence>
<feature type="transmembrane region" description="Helical" evidence="8">
    <location>
        <begin position="137"/>
        <end position="157"/>
    </location>
</feature>
<gene>
    <name evidence="13" type="ORF">BYL167_LOCUS2726</name>
    <name evidence="10" type="ORF">CJN711_LOCUS6723</name>
    <name evidence="14" type="ORF">GIL414_LOCUS9554</name>
    <name evidence="11" type="ORF">KQP761_LOCUS8210</name>
    <name evidence="12" type="ORF">MBJ925_LOCUS33283</name>
    <name evidence="15" type="ORF">SMN809_LOCUS10039</name>
</gene>
<evidence type="ECO:0000313" key="13">
    <source>
        <dbReference type="EMBL" id="CAF3796070.1"/>
    </source>
</evidence>
<evidence type="ECO:0000256" key="5">
    <source>
        <dbReference type="ARBA" id="ARBA00023136"/>
    </source>
</evidence>
<dbReference type="EMBL" id="CAJOBJ010003285">
    <property type="protein sequence ID" value="CAF3959818.1"/>
    <property type="molecule type" value="Genomic_DNA"/>
</dbReference>
<keyword evidence="5 8" id="KW-0472">Membrane</keyword>
<dbReference type="GO" id="GO:0004930">
    <property type="term" value="F:G protein-coupled receptor activity"/>
    <property type="evidence" value="ECO:0007669"/>
    <property type="project" value="UniProtKB-KW"/>
</dbReference>
<dbReference type="PANTHER" id="PTHR24243">
    <property type="entry name" value="G-PROTEIN COUPLED RECEPTOR"/>
    <property type="match status" value="1"/>
</dbReference>
<dbReference type="Proteomes" id="UP000663824">
    <property type="component" value="Unassembled WGS sequence"/>
</dbReference>
<dbReference type="EMBL" id="CAJNOW010003084">
    <property type="protein sequence ID" value="CAF1370773.1"/>
    <property type="molecule type" value="Genomic_DNA"/>
</dbReference>
<comment type="caution">
    <text evidence="11">The sequence shown here is derived from an EMBL/GenBank/DDBJ whole genome shotgun (WGS) entry which is preliminary data.</text>
</comment>
<evidence type="ECO:0000313" key="11">
    <source>
        <dbReference type="EMBL" id="CAF1370773.1"/>
    </source>
</evidence>
<evidence type="ECO:0000313" key="16">
    <source>
        <dbReference type="Proteomes" id="UP000663834"/>
    </source>
</evidence>
<feature type="transmembrane region" description="Helical" evidence="8">
    <location>
        <begin position="95"/>
        <end position="116"/>
    </location>
</feature>
<proteinExistence type="predicted"/>
<dbReference type="GO" id="GO:0005886">
    <property type="term" value="C:plasma membrane"/>
    <property type="evidence" value="ECO:0007669"/>
    <property type="project" value="TreeGrafter"/>
</dbReference>
<reference evidence="11" key="1">
    <citation type="submission" date="2021-02" db="EMBL/GenBank/DDBJ databases">
        <authorList>
            <person name="Nowell W R."/>
        </authorList>
    </citation>
    <scope>NUCLEOTIDE SEQUENCE</scope>
</reference>
<accession>A0A815J1E6</accession>
<dbReference type="Proteomes" id="UP000681720">
    <property type="component" value="Unassembled WGS sequence"/>
</dbReference>
<dbReference type="SUPFAM" id="SSF81321">
    <property type="entry name" value="Family A G protein-coupled receptor-like"/>
    <property type="match status" value="1"/>
</dbReference>
<protein>
    <recommendedName>
        <fullName evidence="9">G-protein coupled receptors family 1 profile domain-containing protein</fullName>
    </recommendedName>
</protein>
<dbReference type="InterPro" id="IPR017452">
    <property type="entry name" value="GPCR_Rhodpsn_7TM"/>
</dbReference>
<evidence type="ECO:0000256" key="3">
    <source>
        <dbReference type="ARBA" id="ARBA00022989"/>
    </source>
</evidence>
<keyword evidence="2 8" id="KW-0812">Transmembrane</keyword>
<keyword evidence="6" id="KW-0675">Receptor</keyword>
<dbReference type="Proteomes" id="UP000663834">
    <property type="component" value="Unassembled WGS sequence"/>
</dbReference>